<dbReference type="SFLD" id="SFLDG01604">
    <property type="entry name" value="Terpene_Cyclase_Like_1_C_Termi"/>
    <property type="match status" value="1"/>
</dbReference>
<dbReference type="FunFam" id="1.10.600.10:FF:000007">
    <property type="entry name" value="Isoprene synthase, chloroplastic"/>
    <property type="match status" value="1"/>
</dbReference>
<dbReference type="Pfam" id="PF03936">
    <property type="entry name" value="Terpene_synth_C"/>
    <property type="match status" value="1"/>
</dbReference>
<dbReference type="Proteomes" id="UP000237347">
    <property type="component" value="Unassembled WGS sequence"/>
</dbReference>
<feature type="domain" description="Terpene synthase N-terminal" evidence="5">
    <location>
        <begin position="64"/>
        <end position="237"/>
    </location>
</feature>
<dbReference type="InterPro" id="IPR008949">
    <property type="entry name" value="Isoprenoid_synthase_dom_sf"/>
</dbReference>
<dbReference type="InterPro" id="IPR005630">
    <property type="entry name" value="Terpene_synthase_metal-bd"/>
</dbReference>
<comment type="caution">
    <text evidence="7">The sequence shown here is derived from an EMBL/GenBank/DDBJ whole genome shotgun (WGS) entry which is preliminary data.</text>
</comment>
<dbReference type="PANTHER" id="PTHR31225:SF252">
    <property type="entry name" value="TERPENE SYNTHASE 12-RELATED"/>
    <property type="match status" value="1"/>
</dbReference>
<reference evidence="7 8" key="1">
    <citation type="journal article" date="2018" name="Sci. Data">
        <title>The draft genome sequence of cork oak.</title>
        <authorList>
            <person name="Ramos A.M."/>
            <person name="Usie A."/>
            <person name="Barbosa P."/>
            <person name="Barros P.M."/>
            <person name="Capote T."/>
            <person name="Chaves I."/>
            <person name="Simoes F."/>
            <person name="Abreu I."/>
            <person name="Carrasquinho I."/>
            <person name="Faro C."/>
            <person name="Guimaraes J.B."/>
            <person name="Mendonca D."/>
            <person name="Nobrega F."/>
            <person name="Rodrigues L."/>
            <person name="Saibo N.J.M."/>
            <person name="Varela M.C."/>
            <person name="Egas C."/>
            <person name="Matos J."/>
            <person name="Miguel C.M."/>
            <person name="Oliveira M.M."/>
            <person name="Ricardo C.P."/>
            <person name="Goncalves S."/>
        </authorList>
    </citation>
    <scope>NUCLEOTIDE SEQUENCE [LARGE SCALE GENOMIC DNA]</scope>
    <source>
        <strain evidence="8">cv. HL8</strain>
    </source>
</reference>
<accession>A0AAW0M3M3</accession>
<dbReference type="Gene3D" id="1.10.600.10">
    <property type="entry name" value="Farnesyl Diphosphate Synthase"/>
    <property type="match status" value="1"/>
</dbReference>
<comment type="cofactor">
    <cofactor evidence="1">
        <name>Mg(2+)</name>
        <dbReference type="ChEBI" id="CHEBI:18420"/>
    </cofactor>
</comment>
<dbReference type="Gene3D" id="1.50.10.130">
    <property type="entry name" value="Terpene synthase, N-terminal domain"/>
    <property type="match status" value="1"/>
</dbReference>
<keyword evidence="8" id="KW-1185">Reference proteome</keyword>
<evidence type="ECO:0000259" key="5">
    <source>
        <dbReference type="Pfam" id="PF01397"/>
    </source>
</evidence>
<dbReference type="AlphaFoldDB" id="A0AAW0M3M3"/>
<dbReference type="PANTHER" id="PTHR31225">
    <property type="entry name" value="OS04G0344100 PROTEIN-RELATED"/>
    <property type="match status" value="1"/>
</dbReference>
<dbReference type="InterPro" id="IPR036965">
    <property type="entry name" value="Terpene_synth_N_sf"/>
</dbReference>
<proteinExistence type="predicted"/>
<organism evidence="7 8">
    <name type="scientific">Quercus suber</name>
    <name type="common">Cork oak</name>
    <dbReference type="NCBI Taxonomy" id="58331"/>
    <lineage>
        <taxon>Eukaryota</taxon>
        <taxon>Viridiplantae</taxon>
        <taxon>Streptophyta</taxon>
        <taxon>Embryophyta</taxon>
        <taxon>Tracheophyta</taxon>
        <taxon>Spermatophyta</taxon>
        <taxon>Magnoliopsida</taxon>
        <taxon>eudicotyledons</taxon>
        <taxon>Gunneridae</taxon>
        <taxon>Pentapetalae</taxon>
        <taxon>rosids</taxon>
        <taxon>fabids</taxon>
        <taxon>Fagales</taxon>
        <taxon>Fagaceae</taxon>
        <taxon>Quercus</taxon>
    </lineage>
</organism>
<evidence type="ECO:0000313" key="8">
    <source>
        <dbReference type="Proteomes" id="UP000237347"/>
    </source>
</evidence>
<evidence type="ECO:0000256" key="3">
    <source>
        <dbReference type="ARBA" id="ARBA00022842"/>
    </source>
</evidence>
<evidence type="ECO:0000256" key="1">
    <source>
        <dbReference type="ARBA" id="ARBA00001946"/>
    </source>
</evidence>
<dbReference type="GO" id="GO:0000287">
    <property type="term" value="F:magnesium ion binding"/>
    <property type="evidence" value="ECO:0007669"/>
    <property type="project" value="InterPro"/>
</dbReference>
<dbReference type="GO" id="GO:0016102">
    <property type="term" value="P:diterpenoid biosynthetic process"/>
    <property type="evidence" value="ECO:0007669"/>
    <property type="project" value="InterPro"/>
</dbReference>
<evidence type="ECO:0000259" key="6">
    <source>
        <dbReference type="Pfam" id="PF03936"/>
    </source>
</evidence>
<dbReference type="SFLD" id="SFLDS00005">
    <property type="entry name" value="Isoprenoid_Synthase_Type_I"/>
    <property type="match status" value="1"/>
</dbReference>
<keyword evidence="4" id="KW-0456">Lyase</keyword>
<dbReference type="EMBL" id="PKMF04000022">
    <property type="protein sequence ID" value="KAK7858001.1"/>
    <property type="molecule type" value="Genomic_DNA"/>
</dbReference>
<dbReference type="InterPro" id="IPR034741">
    <property type="entry name" value="Terpene_cyclase-like_1_C"/>
</dbReference>
<evidence type="ECO:0000313" key="7">
    <source>
        <dbReference type="EMBL" id="KAK7858001.1"/>
    </source>
</evidence>
<protein>
    <submittedName>
        <fullName evidence="7">Tricyclene synthase ebos</fullName>
    </submittedName>
</protein>
<keyword evidence="3" id="KW-0460">Magnesium</keyword>
<dbReference type="CDD" id="cd00684">
    <property type="entry name" value="Terpene_cyclase_plant_C1"/>
    <property type="match status" value="1"/>
</dbReference>
<gene>
    <name evidence="7" type="primary">EBOS_1</name>
    <name evidence="7" type="ORF">CFP56_014571</name>
</gene>
<dbReference type="FunFam" id="1.50.10.130:FF:000001">
    <property type="entry name" value="Isoprene synthase, chloroplastic"/>
    <property type="match status" value="1"/>
</dbReference>
<dbReference type="InterPro" id="IPR050148">
    <property type="entry name" value="Terpene_synthase-like"/>
</dbReference>
<name>A0AAW0M3M3_QUESU</name>
<sequence length="591" mass="68479">MALIHHFPLYHLCSFTHDLPKYATKKSLLMHHHHHHHQFRCLASAPTSHVQDKRQSANYQPSSWSYDFVQSLKSDFVDEPYEDRVKKVEEDVRSMINNENADLVETLELVDDVQRLGLGHRFEKDIARALVKFASSKVCNERVEKSLHTTALSFRLLRQHGYEVSQDVFNRFKDDSGNFKEFLRKDVKGMLSLYEASYLAFEGENLLDEALAFTRMHLKDLKRDVSKSIAEQISHALEVPLHHRMLRLESRWYIEAYSKREDANGVLLELAKLDFNIVQSVHQTELQEMSRWWKGMGLANKLSFSRDRLMECFFWTVGMAYEPQFGHLRKGLTKVTSLITAIDDVYDVYGTLDELELFTDAVERWDISAVKNLPNCMKLSFLALYNTVNEMAYDNLKENEEDSLPYLTKAWADMLKAFLQEAKWSYNKDMPTFRDYLDNAWVSVSGVVILVHTYVLLNQTVTKQALGDLEKYHDLIRLPSKIFRLSNDLSTSAAELETGKTANAIHCYMRETSLSEKRACKDIRNMVDRTWKKINEERVVDSSFGEPFVEIAINLARIAQCTYQYGDGHGAPDERAKNRVLSLMIEPVSLI</sequence>
<feature type="domain" description="Terpene synthase metal-binding" evidence="6">
    <location>
        <begin position="294"/>
        <end position="533"/>
    </location>
</feature>
<dbReference type="Pfam" id="PF01397">
    <property type="entry name" value="Terpene_synth"/>
    <property type="match status" value="1"/>
</dbReference>
<dbReference type="InterPro" id="IPR008930">
    <property type="entry name" value="Terpenoid_cyclase/PrenylTrfase"/>
</dbReference>
<evidence type="ECO:0000256" key="2">
    <source>
        <dbReference type="ARBA" id="ARBA00022723"/>
    </source>
</evidence>
<dbReference type="GO" id="GO:0010333">
    <property type="term" value="F:terpene synthase activity"/>
    <property type="evidence" value="ECO:0007669"/>
    <property type="project" value="InterPro"/>
</dbReference>
<evidence type="ECO:0000256" key="4">
    <source>
        <dbReference type="ARBA" id="ARBA00023239"/>
    </source>
</evidence>
<dbReference type="SUPFAM" id="SSF48576">
    <property type="entry name" value="Terpenoid synthases"/>
    <property type="match status" value="1"/>
</dbReference>
<dbReference type="SUPFAM" id="SSF48239">
    <property type="entry name" value="Terpenoid cyclases/Protein prenyltransferases"/>
    <property type="match status" value="1"/>
</dbReference>
<dbReference type="SFLD" id="SFLDG01019">
    <property type="entry name" value="Terpene_Cyclase_Like_1_C_Termi"/>
    <property type="match status" value="1"/>
</dbReference>
<dbReference type="InterPro" id="IPR001906">
    <property type="entry name" value="Terpene_synth_N"/>
</dbReference>
<dbReference type="InterPro" id="IPR044814">
    <property type="entry name" value="Terpene_cyclase_plant_C1"/>
</dbReference>
<keyword evidence="2" id="KW-0479">Metal-binding</keyword>